<gene>
    <name evidence="2" type="ORF">LR48_Vigan08g090700</name>
</gene>
<feature type="compositionally biased region" description="Basic and acidic residues" evidence="1">
    <location>
        <begin position="1"/>
        <end position="11"/>
    </location>
</feature>
<evidence type="ECO:0000256" key="1">
    <source>
        <dbReference type="SAM" id="MobiDB-lite"/>
    </source>
</evidence>
<feature type="region of interest" description="Disordered" evidence="1">
    <location>
        <begin position="1"/>
        <end position="20"/>
    </location>
</feature>
<organism evidence="2 3">
    <name type="scientific">Phaseolus angularis</name>
    <name type="common">Azuki bean</name>
    <name type="synonym">Vigna angularis</name>
    <dbReference type="NCBI Taxonomy" id="3914"/>
    <lineage>
        <taxon>Eukaryota</taxon>
        <taxon>Viridiplantae</taxon>
        <taxon>Streptophyta</taxon>
        <taxon>Embryophyta</taxon>
        <taxon>Tracheophyta</taxon>
        <taxon>Spermatophyta</taxon>
        <taxon>Magnoliopsida</taxon>
        <taxon>eudicotyledons</taxon>
        <taxon>Gunneridae</taxon>
        <taxon>Pentapetalae</taxon>
        <taxon>rosids</taxon>
        <taxon>fabids</taxon>
        <taxon>Fabales</taxon>
        <taxon>Fabaceae</taxon>
        <taxon>Papilionoideae</taxon>
        <taxon>50 kb inversion clade</taxon>
        <taxon>NPAAA clade</taxon>
        <taxon>indigoferoid/millettioid clade</taxon>
        <taxon>Phaseoleae</taxon>
        <taxon>Vigna</taxon>
    </lineage>
</organism>
<evidence type="ECO:0000313" key="2">
    <source>
        <dbReference type="EMBL" id="KOM50080.1"/>
    </source>
</evidence>
<sequence>MINQPSKDEIMNSKNYSSPRKVFHSSTQKCITQALKSVSFKLKGLMKSSCQYKGLGEKLAAQTIKQSFVCKAQVILSMAKLPSSGI</sequence>
<evidence type="ECO:0000313" key="3">
    <source>
        <dbReference type="Proteomes" id="UP000053144"/>
    </source>
</evidence>
<dbReference type="Proteomes" id="UP000053144">
    <property type="component" value="Chromosome 8"/>
</dbReference>
<accession>A0A0L9V4S7</accession>
<dbReference type="EMBL" id="CM003378">
    <property type="protein sequence ID" value="KOM50080.1"/>
    <property type="molecule type" value="Genomic_DNA"/>
</dbReference>
<reference evidence="3" key="1">
    <citation type="journal article" date="2015" name="Proc. Natl. Acad. Sci. U.S.A.">
        <title>Genome sequencing of adzuki bean (Vigna angularis) provides insight into high starch and low fat accumulation and domestication.</title>
        <authorList>
            <person name="Yang K."/>
            <person name="Tian Z."/>
            <person name="Chen C."/>
            <person name="Luo L."/>
            <person name="Zhao B."/>
            <person name="Wang Z."/>
            <person name="Yu L."/>
            <person name="Li Y."/>
            <person name="Sun Y."/>
            <person name="Li W."/>
            <person name="Chen Y."/>
            <person name="Li Y."/>
            <person name="Zhang Y."/>
            <person name="Ai D."/>
            <person name="Zhao J."/>
            <person name="Shang C."/>
            <person name="Ma Y."/>
            <person name="Wu B."/>
            <person name="Wang M."/>
            <person name="Gao L."/>
            <person name="Sun D."/>
            <person name="Zhang P."/>
            <person name="Guo F."/>
            <person name="Wang W."/>
            <person name="Li Y."/>
            <person name="Wang J."/>
            <person name="Varshney R.K."/>
            <person name="Wang J."/>
            <person name="Ling H.Q."/>
            <person name="Wan P."/>
        </authorList>
    </citation>
    <scope>NUCLEOTIDE SEQUENCE</scope>
    <source>
        <strain evidence="3">cv. Jingnong 6</strain>
    </source>
</reference>
<name>A0A0L9V4S7_PHAAN</name>
<protein>
    <submittedName>
        <fullName evidence="2">Uncharacterized protein</fullName>
    </submittedName>
</protein>
<proteinExistence type="predicted"/>
<dbReference type="Gramene" id="KOM50080">
    <property type="protein sequence ID" value="KOM50080"/>
    <property type="gene ID" value="LR48_Vigan08g090700"/>
</dbReference>
<dbReference type="AlphaFoldDB" id="A0A0L9V4S7"/>